<dbReference type="PANTHER" id="PTHR11177">
    <property type="entry name" value="CHITINASE"/>
    <property type="match status" value="1"/>
</dbReference>
<comment type="catalytic activity">
    <reaction evidence="1">
        <text>Random endo-hydrolysis of N-acetyl-beta-D-glucosaminide (1-&gt;4)-beta-linkages in chitin and chitodextrins.</text>
        <dbReference type="EC" id="3.2.1.14"/>
    </reaction>
</comment>
<dbReference type="GO" id="GO:0006915">
    <property type="term" value="P:apoptotic process"/>
    <property type="evidence" value="ECO:0007669"/>
    <property type="project" value="UniProtKB-KW"/>
</dbReference>
<dbReference type="FunFam" id="2.170.140.10:FF:000001">
    <property type="entry name" value="Acidic mammalian chitinase"/>
    <property type="match status" value="1"/>
</dbReference>
<keyword evidence="7" id="KW-0964">Secreted</keyword>
<dbReference type="RefSeq" id="XP_028264726.1">
    <property type="nucleotide sequence ID" value="XM_028408925.1"/>
</dbReference>
<feature type="domain" description="Chitin-binding type-2" evidence="22">
    <location>
        <begin position="434"/>
        <end position="483"/>
    </location>
</feature>
<comment type="subunit">
    <text evidence="19">Interacts with EGFR.</text>
</comment>
<dbReference type="Proteomes" id="UP000515145">
    <property type="component" value="Chromosome 7"/>
</dbReference>
<dbReference type="InParanoid" id="A0A6P7IIX7"/>
<dbReference type="FunFam" id="3.20.20.80:FF:000007">
    <property type="entry name" value="Acidic mammalian chitinase"/>
    <property type="match status" value="1"/>
</dbReference>
<comment type="similarity">
    <text evidence="4">Belongs to the glycosyl hydrolase 18 family. Chitinase class II subfamily.</text>
</comment>
<dbReference type="PROSITE" id="PS50940">
    <property type="entry name" value="CHIT_BIND_II"/>
    <property type="match status" value="1"/>
</dbReference>
<keyword evidence="12" id="KW-0391">Immunity</keyword>
<keyword evidence="18" id="KW-0624">Polysaccharide degradation</keyword>
<dbReference type="PROSITE" id="PS01095">
    <property type="entry name" value="GH18_1"/>
    <property type="match status" value="1"/>
</dbReference>
<evidence type="ECO:0000256" key="10">
    <source>
        <dbReference type="ARBA" id="ARBA00022729"/>
    </source>
</evidence>
<keyword evidence="8" id="KW-0147">Chitin-binding</keyword>
<dbReference type="SUPFAM" id="SSF51445">
    <property type="entry name" value="(Trans)glycosidases"/>
    <property type="match status" value="1"/>
</dbReference>
<evidence type="ECO:0000256" key="5">
    <source>
        <dbReference type="ARBA" id="ARBA00012729"/>
    </source>
</evidence>
<dbReference type="AlphaFoldDB" id="A0A6P7IIX7"/>
<evidence type="ECO:0000256" key="15">
    <source>
        <dbReference type="ARBA" id="ARBA00023198"/>
    </source>
</evidence>
<dbReference type="PANTHER" id="PTHR11177:SF248">
    <property type="entry name" value="CHITOTRIOSIDASE-1"/>
    <property type="match status" value="1"/>
</dbReference>
<evidence type="ECO:0000256" key="21">
    <source>
        <dbReference type="SAM" id="SignalP"/>
    </source>
</evidence>
<evidence type="ECO:0000256" key="16">
    <source>
        <dbReference type="ARBA" id="ARBA00023277"/>
    </source>
</evidence>
<evidence type="ECO:0000256" key="19">
    <source>
        <dbReference type="ARBA" id="ARBA00062006"/>
    </source>
</evidence>
<dbReference type="InterPro" id="IPR002557">
    <property type="entry name" value="Chitin-bd_dom"/>
</dbReference>
<evidence type="ECO:0000256" key="8">
    <source>
        <dbReference type="ARBA" id="ARBA00022669"/>
    </source>
</evidence>
<keyword evidence="17" id="KW-0326">Glycosidase</keyword>
<evidence type="ECO:0000256" key="11">
    <source>
        <dbReference type="ARBA" id="ARBA00022801"/>
    </source>
</evidence>
<dbReference type="InterPro" id="IPR011583">
    <property type="entry name" value="Chitinase_II/V-like_cat"/>
</dbReference>
<dbReference type="GO" id="GO:0008061">
    <property type="term" value="F:chitin binding"/>
    <property type="evidence" value="ECO:0007669"/>
    <property type="project" value="UniProtKB-KW"/>
</dbReference>
<dbReference type="OrthoDB" id="76388at2759"/>
<organism evidence="24 25">
    <name type="scientific">Parambassis ranga</name>
    <name type="common">Indian glassy fish</name>
    <dbReference type="NCBI Taxonomy" id="210632"/>
    <lineage>
        <taxon>Eukaryota</taxon>
        <taxon>Metazoa</taxon>
        <taxon>Chordata</taxon>
        <taxon>Craniata</taxon>
        <taxon>Vertebrata</taxon>
        <taxon>Euteleostomi</taxon>
        <taxon>Actinopterygii</taxon>
        <taxon>Neopterygii</taxon>
        <taxon>Teleostei</taxon>
        <taxon>Neoteleostei</taxon>
        <taxon>Acanthomorphata</taxon>
        <taxon>Ovalentaria</taxon>
        <taxon>Ambassidae</taxon>
        <taxon>Parambassis</taxon>
    </lineage>
</organism>
<dbReference type="SUPFAM" id="SSF57625">
    <property type="entry name" value="Invertebrate chitin-binding proteins"/>
    <property type="match status" value="1"/>
</dbReference>
<name>A0A6P7IIX7_9TELE</name>
<evidence type="ECO:0000256" key="6">
    <source>
        <dbReference type="ARBA" id="ARBA00022490"/>
    </source>
</evidence>
<dbReference type="GO" id="GO:0006032">
    <property type="term" value="P:chitin catabolic process"/>
    <property type="evidence" value="ECO:0007669"/>
    <property type="project" value="UniProtKB-KW"/>
</dbReference>
<dbReference type="Gene3D" id="3.20.20.80">
    <property type="entry name" value="Glycosidases"/>
    <property type="match status" value="1"/>
</dbReference>
<evidence type="ECO:0000256" key="2">
    <source>
        <dbReference type="ARBA" id="ARBA00004496"/>
    </source>
</evidence>
<keyword evidence="13" id="KW-0146">Chitin degradation</keyword>
<protein>
    <recommendedName>
        <fullName evidence="20">Acidic mammalian chitinase</fullName>
        <ecNumber evidence="5">3.2.1.14</ecNumber>
    </recommendedName>
</protein>
<accession>A0A6P7IIX7</accession>
<feature type="signal peptide" evidence="21">
    <location>
        <begin position="1"/>
        <end position="21"/>
    </location>
</feature>
<dbReference type="GO" id="GO:0000272">
    <property type="term" value="P:polysaccharide catabolic process"/>
    <property type="evidence" value="ECO:0007669"/>
    <property type="project" value="UniProtKB-KW"/>
</dbReference>
<dbReference type="SMART" id="SM00636">
    <property type="entry name" value="Glyco_18"/>
    <property type="match status" value="1"/>
</dbReference>
<dbReference type="PROSITE" id="PS51910">
    <property type="entry name" value="GH18_2"/>
    <property type="match status" value="1"/>
</dbReference>
<keyword evidence="10 21" id="KW-0732">Signal</keyword>
<dbReference type="InterPro" id="IPR036508">
    <property type="entry name" value="Chitin-bd_dom_sf"/>
</dbReference>
<dbReference type="InterPro" id="IPR001579">
    <property type="entry name" value="Glyco_hydro_18_chit_AS"/>
</dbReference>
<evidence type="ECO:0000256" key="13">
    <source>
        <dbReference type="ARBA" id="ARBA00023024"/>
    </source>
</evidence>
<keyword evidence="15" id="KW-0395">Inflammatory response</keyword>
<reference evidence="25" key="1">
    <citation type="submission" date="2025-08" db="UniProtKB">
        <authorList>
            <consortium name="RefSeq"/>
        </authorList>
    </citation>
    <scope>IDENTIFICATION</scope>
</reference>
<evidence type="ECO:0000313" key="24">
    <source>
        <dbReference type="Proteomes" id="UP000515145"/>
    </source>
</evidence>
<evidence type="ECO:0000256" key="12">
    <source>
        <dbReference type="ARBA" id="ARBA00022859"/>
    </source>
</evidence>
<evidence type="ECO:0000256" key="17">
    <source>
        <dbReference type="ARBA" id="ARBA00023295"/>
    </source>
</evidence>
<evidence type="ECO:0000313" key="25">
    <source>
        <dbReference type="RefSeq" id="XP_028264726.1"/>
    </source>
</evidence>
<keyword evidence="24" id="KW-1185">Reference proteome</keyword>
<evidence type="ECO:0000256" key="20">
    <source>
        <dbReference type="ARBA" id="ARBA00072739"/>
    </source>
</evidence>
<dbReference type="GO" id="GO:0005737">
    <property type="term" value="C:cytoplasm"/>
    <property type="evidence" value="ECO:0007669"/>
    <property type="project" value="UniProtKB-SubCell"/>
</dbReference>
<dbReference type="GO" id="GO:0002376">
    <property type="term" value="P:immune system process"/>
    <property type="evidence" value="ECO:0007669"/>
    <property type="project" value="UniProtKB-KW"/>
</dbReference>
<dbReference type="GO" id="GO:0005576">
    <property type="term" value="C:extracellular region"/>
    <property type="evidence" value="ECO:0007669"/>
    <property type="project" value="UniProtKB-SubCell"/>
</dbReference>
<dbReference type="Pfam" id="PF01607">
    <property type="entry name" value="CBM_14"/>
    <property type="match status" value="1"/>
</dbReference>
<dbReference type="InterPro" id="IPR017853">
    <property type="entry name" value="GH"/>
</dbReference>
<keyword evidence="6" id="KW-0963">Cytoplasm</keyword>
<evidence type="ECO:0000259" key="23">
    <source>
        <dbReference type="PROSITE" id="PS51910"/>
    </source>
</evidence>
<feature type="domain" description="GH18" evidence="23">
    <location>
        <begin position="22"/>
        <end position="389"/>
    </location>
</feature>
<dbReference type="CDD" id="cd02872">
    <property type="entry name" value="GH18_chitolectin_chitotriosidase"/>
    <property type="match status" value="1"/>
</dbReference>
<keyword evidence="16" id="KW-0119">Carbohydrate metabolism</keyword>
<evidence type="ECO:0000256" key="14">
    <source>
        <dbReference type="ARBA" id="ARBA00023157"/>
    </source>
</evidence>
<proteinExistence type="inferred from homology"/>
<evidence type="ECO:0000256" key="9">
    <source>
        <dbReference type="ARBA" id="ARBA00022703"/>
    </source>
</evidence>
<dbReference type="GO" id="GO:0008843">
    <property type="term" value="F:endochitinase activity"/>
    <property type="evidence" value="ECO:0007669"/>
    <property type="project" value="UniProtKB-EC"/>
</dbReference>
<dbReference type="Gene3D" id="2.170.140.10">
    <property type="entry name" value="Chitin binding domain"/>
    <property type="match status" value="1"/>
</dbReference>
<gene>
    <name evidence="25" type="primary">LOC114437957</name>
</gene>
<dbReference type="Gene3D" id="3.10.50.10">
    <property type="match status" value="1"/>
</dbReference>
<keyword evidence="14" id="KW-1015">Disulfide bond</keyword>
<sequence>MAPTTILAGLSLLMGLHIVSSSKLVCYFTNWSQYRPGAGRFLPADVDPSLCTHLIYAFSVISTSNELTTYEWNDDVLYQSFNGLKNRNPQLKTLLAVGGWNFGTTQFTIMVSSPANRQTFIQSSIRFLRLHSFDGLDLDWEYPGARGSPPEDEHMFTLLCQELLAAFETEAAETKQPRLLLTAAVAAGKGNIDNGYEIAEVSKFLDFINVMSYDFHGAWDPFTGHNSPLYRSSVDEGNNIYHNVDFAMTYWRDQGAPVEKLMVGFPTYGRTFRTSSSVNGVGTPASGPASAGPYTREAGFWSYYEICTLLREGSVHWIDEQMVPYATKGNEWVGFDNRQSFEIKAKYLKDNKFGGAFIWALDLDDFKGQFCGQGNYPLISFLHSLLDLDLPPPPPPPVTTHPPVITTNHPGPGTTTTAATTTTTTTTTAAVSGSGFCAGKADGLYVHDSDGSSFYQCVNGNTFFQRCPPNLVFSDRCKCCDWP</sequence>
<dbReference type="EC" id="3.2.1.14" evidence="5"/>
<evidence type="ECO:0000256" key="1">
    <source>
        <dbReference type="ARBA" id="ARBA00000822"/>
    </source>
</evidence>
<keyword evidence="11" id="KW-0378">Hydrolase</keyword>
<evidence type="ECO:0000256" key="4">
    <source>
        <dbReference type="ARBA" id="ARBA00009121"/>
    </source>
</evidence>
<evidence type="ECO:0000256" key="3">
    <source>
        <dbReference type="ARBA" id="ARBA00004613"/>
    </source>
</evidence>
<comment type="subcellular location">
    <subcellularLocation>
        <location evidence="2">Cytoplasm</location>
    </subcellularLocation>
    <subcellularLocation>
        <location evidence="3">Secreted</location>
    </subcellularLocation>
</comment>
<dbReference type="FunFam" id="3.10.50.10:FF:000001">
    <property type="entry name" value="Chitinase 3-like 1"/>
    <property type="match status" value="1"/>
</dbReference>
<evidence type="ECO:0000256" key="18">
    <source>
        <dbReference type="ARBA" id="ARBA00023326"/>
    </source>
</evidence>
<keyword evidence="9" id="KW-0053">Apoptosis</keyword>
<dbReference type="SUPFAM" id="SSF54556">
    <property type="entry name" value="Chitinase insertion domain"/>
    <property type="match status" value="1"/>
</dbReference>
<dbReference type="SMART" id="SM00494">
    <property type="entry name" value="ChtBD2"/>
    <property type="match status" value="1"/>
</dbReference>
<dbReference type="Pfam" id="PF00704">
    <property type="entry name" value="Glyco_hydro_18"/>
    <property type="match status" value="1"/>
</dbReference>
<dbReference type="FunFam" id="3.20.20.80:FF:000081">
    <property type="entry name" value="Chitinase 1"/>
    <property type="match status" value="1"/>
</dbReference>
<dbReference type="InterPro" id="IPR050314">
    <property type="entry name" value="Glycosyl_Hydrlase_18"/>
</dbReference>
<feature type="chain" id="PRO_5028036182" description="Acidic mammalian chitinase" evidence="21">
    <location>
        <begin position="22"/>
        <end position="483"/>
    </location>
</feature>
<evidence type="ECO:0000259" key="22">
    <source>
        <dbReference type="PROSITE" id="PS50940"/>
    </source>
</evidence>
<dbReference type="InterPro" id="IPR029070">
    <property type="entry name" value="Chitinase_insertion_sf"/>
</dbReference>
<evidence type="ECO:0000256" key="7">
    <source>
        <dbReference type="ARBA" id="ARBA00022525"/>
    </source>
</evidence>
<dbReference type="GO" id="GO:0006954">
    <property type="term" value="P:inflammatory response"/>
    <property type="evidence" value="ECO:0007669"/>
    <property type="project" value="UniProtKB-KW"/>
</dbReference>
<dbReference type="GeneID" id="114437957"/>
<dbReference type="InterPro" id="IPR001223">
    <property type="entry name" value="Glyco_hydro18_cat"/>
</dbReference>